<dbReference type="Proteomes" id="UP000266239">
    <property type="component" value="Unassembled WGS sequence"/>
</dbReference>
<dbReference type="Proteomes" id="UP000266196">
    <property type="component" value="Unassembled WGS sequence"/>
</dbReference>
<evidence type="ECO:0000313" key="14">
    <source>
        <dbReference type="EMBL" id="RHZ11295.1"/>
    </source>
</evidence>
<dbReference type="InterPro" id="IPR027524">
    <property type="entry name" value="eIF3h"/>
</dbReference>
<evidence type="ECO:0000313" key="12">
    <source>
        <dbReference type="EMBL" id="RHY80967.1"/>
    </source>
</evidence>
<dbReference type="Proteomes" id="UP000283543">
    <property type="component" value="Unassembled WGS sequence"/>
</dbReference>
<dbReference type="CDD" id="cd08065">
    <property type="entry name" value="MPN_eIF3h"/>
    <property type="match status" value="1"/>
</dbReference>
<dbReference type="EMBL" id="QUTF01026983">
    <property type="protein sequence ID" value="RHY80967.1"/>
    <property type="molecule type" value="Genomic_DNA"/>
</dbReference>
<evidence type="ECO:0000313" key="7">
    <source>
        <dbReference type="EMBL" id="RHY03805.1"/>
    </source>
</evidence>
<dbReference type="GO" id="GO:0003743">
    <property type="term" value="F:translation initiation factor activity"/>
    <property type="evidence" value="ECO:0007669"/>
    <property type="project" value="UniProtKB-UniRule"/>
</dbReference>
<comment type="similarity">
    <text evidence="4">Belongs to the eIF-3 subunit H family.</text>
</comment>
<sequence>MSDKAAIHSPNQRFSRSEYIVDMSDAADFVQTRIDKVQLEGLVVLQIIKHCHESLPRSVAGSLLGLEADDTLEVTNSFPSPAVQAQPSNMPSSPTSKDKNLQYSTASDEYQIDMMKNLREVNMDNNKVGWYQSALNSTFSTTATIEYQFQYQRNLGQNAICIVYDPVETTKGTLAIKAFRLTSAFLDQYKSQVFTKEAFAKADIRSANLLEEIPIHINNSDLVHVYLADLHAQKLTDSEFDRLDLATNGYFESSLQNLSAWADELAQEHYKFQGYERAVAKQRAQHQQLVQKRRDENKVRRDNGEDVLAEEDPNSLLKSLSQPSRLESLLITKQMNTYCENINRYAGKSLNKLFLAGNLHKE</sequence>
<dbReference type="EMBL" id="QUTE01011021">
    <property type="protein sequence ID" value="RHZ11295.1"/>
    <property type="molecule type" value="Genomic_DNA"/>
</dbReference>
<evidence type="ECO:0000313" key="18">
    <source>
        <dbReference type="Proteomes" id="UP000265716"/>
    </source>
</evidence>
<keyword evidence="3 4" id="KW-0648">Protein biosynthesis</keyword>
<dbReference type="SMART" id="SM00232">
    <property type="entry name" value="JAB_MPN"/>
    <property type="match status" value="1"/>
</dbReference>
<gene>
    <name evidence="7" type="ORF">DYB25_003591</name>
    <name evidence="12" type="ORF">DYB26_000157</name>
    <name evidence="16" type="ORF">DYB28_008760</name>
    <name evidence="11" type="ORF">DYB30_000947</name>
    <name evidence="14" type="ORF">DYB31_002216</name>
    <name evidence="9" type="ORF">DYB34_000980</name>
    <name evidence="13" type="ORF">DYB35_001243</name>
    <name evidence="8" type="ORF">DYB36_002556</name>
    <name evidence="15" type="ORF">DYB37_001557</name>
    <name evidence="10" type="ORF">DYB38_003175</name>
</gene>
<comment type="function">
    <text evidence="4">Component of the eukaryotic translation initiation factor 3 (eIF-3) complex, which is involved in protein synthesis of a specialized repertoire of mRNAs and, together with other initiation factors, stimulates binding of mRNA and methionyl-tRNAi to the 40S ribosome. The eIF-3 complex specifically targets and initiates translation of a subset of mRNAs involved in cell proliferation.</text>
</comment>
<evidence type="ECO:0000313" key="8">
    <source>
        <dbReference type="EMBL" id="RHY14938.1"/>
    </source>
</evidence>
<dbReference type="GO" id="GO:0005852">
    <property type="term" value="C:eukaryotic translation initiation factor 3 complex"/>
    <property type="evidence" value="ECO:0007669"/>
    <property type="project" value="UniProtKB-UniRule"/>
</dbReference>
<comment type="caution">
    <text evidence="14">The sequence shown here is derived from an EMBL/GenBank/DDBJ whole genome shotgun (WGS) entry which is preliminary data.</text>
</comment>
<comment type="subcellular location">
    <subcellularLocation>
        <location evidence="4">Cytoplasm</location>
    </subcellularLocation>
</comment>
<dbReference type="Proteomes" id="UP000285712">
    <property type="component" value="Unassembled WGS sequence"/>
</dbReference>
<dbReference type="EMBL" id="QUTD01003590">
    <property type="protein sequence ID" value="RHY72212.1"/>
    <property type="molecule type" value="Genomic_DNA"/>
</dbReference>
<dbReference type="EMBL" id="QUTG01003851">
    <property type="protein sequence ID" value="RHY90036.1"/>
    <property type="molecule type" value="Genomic_DNA"/>
</dbReference>
<dbReference type="PROSITE" id="PS50249">
    <property type="entry name" value="MPN"/>
    <property type="match status" value="1"/>
</dbReference>
<dbReference type="Pfam" id="PF19445">
    <property type="entry name" value="eIF3h_C"/>
    <property type="match status" value="1"/>
</dbReference>
<dbReference type="EMBL" id="QUSZ01004307">
    <property type="protein sequence ID" value="RHY14938.1"/>
    <property type="molecule type" value="Genomic_DNA"/>
</dbReference>
<dbReference type="Proteomes" id="UP000285430">
    <property type="component" value="Unassembled WGS sequence"/>
</dbReference>
<dbReference type="VEuPathDB" id="FungiDB:H257_09989"/>
<evidence type="ECO:0000313" key="21">
    <source>
        <dbReference type="Proteomes" id="UP000266643"/>
    </source>
</evidence>
<keyword evidence="2 4" id="KW-0396">Initiation factor</keyword>
<dbReference type="InterPro" id="IPR045810">
    <property type="entry name" value="eIF3h_C"/>
</dbReference>
<evidence type="ECO:0000256" key="1">
    <source>
        <dbReference type="ARBA" id="ARBA00022490"/>
    </source>
</evidence>
<feature type="domain" description="MPN" evidence="6">
    <location>
        <begin position="37"/>
        <end position="185"/>
    </location>
</feature>
<evidence type="ECO:0000256" key="3">
    <source>
        <dbReference type="ARBA" id="ARBA00022917"/>
    </source>
</evidence>
<dbReference type="EMBL" id="QUTB01006577">
    <property type="protein sequence ID" value="RHY49368.1"/>
    <property type="molecule type" value="Genomic_DNA"/>
</dbReference>
<dbReference type="GO" id="GO:0001732">
    <property type="term" value="P:formation of cytoplasmic translation initiation complex"/>
    <property type="evidence" value="ECO:0007669"/>
    <property type="project" value="UniProtKB-UniRule"/>
</dbReference>
<comment type="subunit">
    <text evidence="4">Component of the eukaryotic translation initiation factor 3 (eIF-3) complex.</text>
</comment>
<dbReference type="Proteomes" id="UP000265716">
    <property type="component" value="Unassembled WGS sequence"/>
</dbReference>
<evidence type="ECO:0000313" key="22">
    <source>
        <dbReference type="Proteomes" id="UP000275652"/>
    </source>
</evidence>
<evidence type="ECO:0000313" key="24">
    <source>
        <dbReference type="Proteomes" id="UP000285430"/>
    </source>
</evidence>
<protein>
    <recommendedName>
        <fullName evidence="4">Eukaryotic translation initiation factor 3 subunit H</fullName>
        <shortName evidence="4">eIF3h</shortName>
    </recommendedName>
</protein>
<accession>A0A397F0Z0</accession>
<evidence type="ECO:0000313" key="13">
    <source>
        <dbReference type="EMBL" id="RHY90036.1"/>
    </source>
</evidence>
<evidence type="ECO:0000313" key="17">
    <source>
        <dbReference type="Proteomes" id="UP000265427"/>
    </source>
</evidence>
<evidence type="ECO:0000313" key="19">
    <source>
        <dbReference type="Proteomes" id="UP000266196"/>
    </source>
</evidence>
<dbReference type="InterPro" id="IPR050242">
    <property type="entry name" value="JAMM_MPN+_peptidase_M67A"/>
</dbReference>
<evidence type="ECO:0000313" key="11">
    <source>
        <dbReference type="EMBL" id="RHY72212.1"/>
    </source>
</evidence>
<dbReference type="Proteomes" id="UP000266643">
    <property type="component" value="Unassembled WGS sequence"/>
</dbReference>
<name>A0A397F0Z0_APHAT</name>
<evidence type="ECO:0000313" key="23">
    <source>
        <dbReference type="Proteomes" id="UP000283543"/>
    </source>
</evidence>
<evidence type="ECO:0000313" key="10">
    <source>
        <dbReference type="EMBL" id="RHY52447.1"/>
    </source>
</evidence>
<dbReference type="GO" id="GO:0033290">
    <property type="term" value="C:eukaryotic 48S preinitiation complex"/>
    <property type="evidence" value="ECO:0007669"/>
    <property type="project" value="UniProtKB-UniRule"/>
</dbReference>
<evidence type="ECO:0000313" key="20">
    <source>
        <dbReference type="Proteomes" id="UP000266239"/>
    </source>
</evidence>
<reference evidence="16 22" key="1">
    <citation type="journal article" date="2018" name="J. Invertebr. Pathol.">
        <title>New genotyping method for the causative agent of crayfish plague (Aphanomyces astaci) based on whole genome data.</title>
        <authorList>
            <person name="Minardi D."/>
            <person name="Studholme D.J."/>
            <person name="van der Giezen M."/>
            <person name="Pretto T."/>
            <person name="Oidtmann B."/>
        </authorList>
    </citation>
    <scope>NUCLEOTIDE SEQUENCE [LARGE SCALE GENOMIC DNA]</scope>
    <source>
        <strain evidence="16 22">KB13</strain>
    </source>
</reference>
<evidence type="ECO:0000313" key="26">
    <source>
        <dbReference type="Proteomes" id="UP000286510"/>
    </source>
</evidence>
<evidence type="ECO:0000313" key="15">
    <source>
        <dbReference type="EMBL" id="RHZ21126.1"/>
    </source>
</evidence>
<dbReference type="AlphaFoldDB" id="A0A397F0Z0"/>
<evidence type="ECO:0000313" key="16">
    <source>
        <dbReference type="EMBL" id="RLO02776.1"/>
    </source>
</evidence>
<evidence type="ECO:0000313" key="25">
    <source>
        <dbReference type="Proteomes" id="UP000285712"/>
    </source>
</evidence>
<evidence type="ECO:0000313" key="9">
    <source>
        <dbReference type="EMBL" id="RHY49368.1"/>
    </source>
</evidence>
<reference evidence="17 18" key="2">
    <citation type="submission" date="2018-08" db="EMBL/GenBank/DDBJ databases">
        <title>Aphanomyces genome sequencing and annotation.</title>
        <authorList>
            <person name="Minardi D."/>
            <person name="Oidtmann B."/>
            <person name="Van Der Giezen M."/>
            <person name="Studholme D.J."/>
        </authorList>
    </citation>
    <scope>NUCLEOTIDE SEQUENCE [LARGE SCALE GENOMIC DNA]</scope>
    <source>
        <strain evidence="14 19">197901</strain>
        <strain evidence="11 21">D2</strain>
        <strain evidence="15 24">Da</strain>
        <strain evidence="12 26">FDL457</strain>
        <strain evidence="8 17">Kv</strain>
        <strain evidence="10 18">SA</strain>
        <strain evidence="9 23">Si</strain>
        <strain evidence="13 25">Sv</strain>
        <strain evidence="7 20">Yx</strain>
    </source>
</reference>
<dbReference type="EMBL" id="QUTI01032719">
    <property type="protein sequence ID" value="RLO02776.1"/>
    <property type="molecule type" value="Genomic_DNA"/>
</dbReference>
<evidence type="ECO:0000256" key="5">
    <source>
        <dbReference type="SAM" id="MobiDB-lite"/>
    </source>
</evidence>
<dbReference type="InterPro" id="IPR037518">
    <property type="entry name" value="MPN"/>
</dbReference>
<proteinExistence type="inferred from homology"/>
<evidence type="ECO:0000259" key="6">
    <source>
        <dbReference type="PROSITE" id="PS50249"/>
    </source>
</evidence>
<evidence type="ECO:0000256" key="2">
    <source>
        <dbReference type="ARBA" id="ARBA00022540"/>
    </source>
</evidence>
<dbReference type="Pfam" id="PF01398">
    <property type="entry name" value="JAB"/>
    <property type="match status" value="1"/>
</dbReference>
<dbReference type="InterPro" id="IPR000555">
    <property type="entry name" value="JAMM/MPN+_dom"/>
</dbReference>
<dbReference type="Gene3D" id="3.40.140.10">
    <property type="entry name" value="Cytidine Deaminase, domain 2"/>
    <property type="match status" value="1"/>
</dbReference>
<evidence type="ECO:0000256" key="4">
    <source>
        <dbReference type="HAMAP-Rule" id="MF_03007"/>
    </source>
</evidence>
<dbReference type="EMBL" id="QUTC01006377">
    <property type="protein sequence ID" value="RHY52447.1"/>
    <property type="molecule type" value="Genomic_DNA"/>
</dbReference>
<dbReference type="HAMAP" id="MF_03007">
    <property type="entry name" value="eIF3h"/>
    <property type="match status" value="1"/>
</dbReference>
<feature type="region of interest" description="Disordered" evidence="5">
    <location>
        <begin position="77"/>
        <end position="102"/>
    </location>
</feature>
<keyword evidence="1 4" id="KW-0963">Cytoplasm</keyword>
<dbReference type="GO" id="GO:0008237">
    <property type="term" value="F:metallopeptidase activity"/>
    <property type="evidence" value="ECO:0007669"/>
    <property type="project" value="InterPro"/>
</dbReference>
<dbReference type="PANTHER" id="PTHR10410">
    <property type="entry name" value="EUKARYOTIC TRANSLATION INITIATION FACTOR 3 -RELATED"/>
    <property type="match status" value="1"/>
</dbReference>
<dbReference type="GO" id="GO:0016282">
    <property type="term" value="C:eukaryotic 43S preinitiation complex"/>
    <property type="evidence" value="ECO:0007669"/>
    <property type="project" value="UniProtKB-UniRule"/>
</dbReference>
<dbReference type="EMBL" id="QUTA01008401">
    <property type="protein sequence ID" value="RHY03805.1"/>
    <property type="molecule type" value="Genomic_DNA"/>
</dbReference>
<dbReference type="EMBL" id="QUTH01003176">
    <property type="protein sequence ID" value="RHZ21126.1"/>
    <property type="molecule type" value="Genomic_DNA"/>
</dbReference>
<dbReference type="Proteomes" id="UP000286510">
    <property type="component" value="Unassembled WGS sequence"/>
</dbReference>
<organism evidence="14 19">
    <name type="scientific">Aphanomyces astaci</name>
    <name type="common">Crayfish plague agent</name>
    <dbReference type="NCBI Taxonomy" id="112090"/>
    <lineage>
        <taxon>Eukaryota</taxon>
        <taxon>Sar</taxon>
        <taxon>Stramenopiles</taxon>
        <taxon>Oomycota</taxon>
        <taxon>Saprolegniomycetes</taxon>
        <taxon>Saprolegniales</taxon>
        <taxon>Verrucalvaceae</taxon>
        <taxon>Aphanomyces</taxon>
    </lineage>
</organism>
<dbReference type="Proteomes" id="UP000265427">
    <property type="component" value="Unassembled WGS sequence"/>
</dbReference>
<dbReference type="Proteomes" id="UP000275652">
    <property type="component" value="Unassembled WGS sequence"/>
</dbReference>